<dbReference type="SUPFAM" id="SSF52540">
    <property type="entry name" value="P-loop containing nucleoside triphosphate hydrolases"/>
    <property type="match status" value="2"/>
</dbReference>
<dbReference type="InterPro" id="IPR000330">
    <property type="entry name" value="SNF2_N"/>
</dbReference>
<dbReference type="AlphaFoldDB" id="A0A0G1L915"/>
<accession>A0A0G1L915</accession>
<evidence type="ECO:0000259" key="1">
    <source>
        <dbReference type="PROSITE" id="PS51192"/>
    </source>
</evidence>
<proteinExistence type="predicted"/>
<feature type="domain" description="Helicase ATP-binding" evidence="1">
    <location>
        <begin position="130"/>
        <end position="298"/>
    </location>
</feature>
<name>A0A0G1L915_9BACT</name>
<dbReference type="InterPro" id="IPR038718">
    <property type="entry name" value="SNF2-like_sf"/>
</dbReference>
<dbReference type="InterPro" id="IPR027417">
    <property type="entry name" value="P-loop_NTPase"/>
</dbReference>
<organism evidence="2 3">
    <name type="scientific">Candidatus Jorgensenbacteria bacterium GW2011_GWA2_45_13</name>
    <dbReference type="NCBI Taxonomy" id="1618662"/>
    <lineage>
        <taxon>Bacteria</taxon>
        <taxon>Candidatus Joergenseniibacteriota</taxon>
    </lineage>
</organism>
<protein>
    <recommendedName>
        <fullName evidence="1">Helicase ATP-binding domain-containing protein</fullName>
    </recommendedName>
</protein>
<dbReference type="Pfam" id="PF00176">
    <property type="entry name" value="SNF2-rel_dom"/>
    <property type="match status" value="1"/>
</dbReference>
<dbReference type="Gene3D" id="3.40.50.10810">
    <property type="entry name" value="Tandem AAA-ATPase domain"/>
    <property type="match status" value="1"/>
</dbReference>
<sequence length="637" mass="72887">MALDVIRISVVNGVILLNAEENSPILDWQHKVYLVNIIGFERVEGTSVLQINAGSDILKKIHETLDYLNEKGIKFELDHKASELAQEVFDEHNRLEKSKEVGSEYKKNRVNTLVIPHFQRVLKPYQIPAVAHLSALEGAANFSVPGSGKTTIVLAAYAILKEQHEIDHLIVIGPRACFMPWEDEYEACFGVKPKTVRISGTKSIRPTLYQQAVNADLVLLSYQMAANDQDEIETLLKQSKVMLVLDESHNIKRLEGGRWAEAVLSLAHFAKRRVILSGTPIPNSIQDIWSQIAFLWPNEPVLGEREHFKYQVDRDSNAVEQQVRRDLGPLYWRIHKRDLGLPKPHFHRIKVELSLYQSTIYQALAAKVLSDVVHAPEDRVKLRFWRKARMVRLLQAATNPSLLKEKSPEFHIPPLEASGLSVMEIIDNYSTYEKPKKLLVVEKLVRNLVLDKGEKVVVWTSFVHNIETLQKLLMDLNPKIIHGGIPTDDKEDDEVNREKIICEFKDPDDPCKLLIVNPGACAESISLHKVCSHAIYLDRTFNGAHYMQSLDRIHRVGLEKTDQVHYWIIMSKNTIDEVIDNRLEEKQERMLRVLDEDFSVLNLDVNEEDFSEEIDEDKDFAAVIKALKKEVRSGKND</sequence>
<dbReference type="PROSITE" id="PS51192">
    <property type="entry name" value="HELICASE_ATP_BIND_1"/>
    <property type="match status" value="1"/>
</dbReference>
<dbReference type="Gene3D" id="3.40.50.300">
    <property type="entry name" value="P-loop containing nucleotide triphosphate hydrolases"/>
    <property type="match status" value="1"/>
</dbReference>
<dbReference type="InterPro" id="IPR014001">
    <property type="entry name" value="Helicase_ATP-bd"/>
</dbReference>
<dbReference type="Pfam" id="PF00271">
    <property type="entry name" value="Helicase_C"/>
    <property type="match status" value="1"/>
</dbReference>
<reference evidence="2 3" key="1">
    <citation type="journal article" date="2015" name="Nature">
        <title>rRNA introns, odd ribosomes, and small enigmatic genomes across a large radiation of phyla.</title>
        <authorList>
            <person name="Brown C.T."/>
            <person name="Hug L.A."/>
            <person name="Thomas B.C."/>
            <person name="Sharon I."/>
            <person name="Castelle C.J."/>
            <person name="Singh A."/>
            <person name="Wilkins M.J."/>
            <person name="Williams K.H."/>
            <person name="Banfield J.F."/>
        </authorList>
    </citation>
    <scope>NUCLEOTIDE SEQUENCE [LARGE SCALE GENOMIC DNA]</scope>
</reference>
<comment type="caution">
    <text evidence="2">The sequence shown here is derived from an EMBL/GenBank/DDBJ whole genome shotgun (WGS) entry which is preliminary data.</text>
</comment>
<dbReference type="PANTHER" id="PTHR10799">
    <property type="entry name" value="SNF2/RAD54 HELICASE FAMILY"/>
    <property type="match status" value="1"/>
</dbReference>
<dbReference type="Proteomes" id="UP000033966">
    <property type="component" value="Unassembled WGS sequence"/>
</dbReference>
<dbReference type="GO" id="GO:0005524">
    <property type="term" value="F:ATP binding"/>
    <property type="evidence" value="ECO:0007669"/>
    <property type="project" value="InterPro"/>
</dbReference>
<dbReference type="InterPro" id="IPR001650">
    <property type="entry name" value="Helicase_C-like"/>
</dbReference>
<dbReference type="SMART" id="SM00487">
    <property type="entry name" value="DEXDc"/>
    <property type="match status" value="1"/>
</dbReference>
<evidence type="ECO:0000313" key="3">
    <source>
        <dbReference type="Proteomes" id="UP000033966"/>
    </source>
</evidence>
<dbReference type="PATRIC" id="fig|1618662.3.peg.7"/>
<gene>
    <name evidence="2" type="ORF">UW92_C0001G0007</name>
</gene>
<dbReference type="EMBL" id="LCKF01000001">
    <property type="protein sequence ID" value="KKT92441.1"/>
    <property type="molecule type" value="Genomic_DNA"/>
</dbReference>
<evidence type="ECO:0000313" key="2">
    <source>
        <dbReference type="EMBL" id="KKT92441.1"/>
    </source>
</evidence>